<evidence type="ECO:0000313" key="1">
    <source>
        <dbReference type="EMBL" id="XBS38465.1"/>
    </source>
</evidence>
<dbReference type="RefSeq" id="WP_349656821.1">
    <property type="nucleotide sequence ID" value="NZ_CP144460.1"/>
</dbReference>
<dbReference type="AlphaFoldDB" id="A0AAU7P9L5"/>
<protein>
    <recommendedName>
        <fullName evidence="2">Lipoprotein</fullName>
    </recommendedName>
</protein>
<gene>
    <name evidence="1" type="ORF">VZ068_02665</name>
</gene>
<dbReference type="PROSITE" id="PS51257">
    <property type="entry name" value="PROKAR_LIPOPROTEIN"/>
    <property type="match status" value="1"/>
</dbReference>
<organism evidence="1">
    <name type="scientific">Xanthomonas sp. 10-10</name>
    <dbReference type="NCBI Taxonomy" id="3115848"/>
    <lineage>
        <taxon>Bacteria</taxon>
        <taxon>Pseudomonadati</taxon>
        <taxon>Pseudomonadota</taxon>
        <taxon>Gammaproteobacteria</taxon>
        <taxon>Lysobacterales</taxon>
        <taxon>Lysobacteraceae</taxon>
        <taxon>Xanthomonas</taxon>
    </lineage>
</organism>
<reference evidence="1" key="1">
    <citation type="submission" date="2024-02" db="EMBL/GenBank/DDBJ databases">
        <title>Complete genome sequence of Xanthomonas sp. 10-10.</title>
        <authorList>
            <person name="Biessy A."/>
            <person name="Ciotola M."/>
            <person name="Cadieux M."/>
            <person name="Soufiane B."/>
            <person name="Laforest M."/>
            <person name="Filion M."/>
        </authorList>
    </citation>
    <scope>NUCLEOTIDE SEQUENCE</scope>
    <source>
        <strain evidence="1">10-10</strain>
    </source>
</reference>
<evidence type="ECO:0008006" key="2">
    <source>
        <dbReference type="Google" id="ProtNLM"/>
    </source>
</evidence>
<proteinExistence type="predicted"/>
<accession>A0AAU7P9L5</accession>
<name>A0AAU7P9L5_9XANT</name>
<sequence length="138" mass="15222">MNFNNIKVNFIVAIILISGCDNLGRSSKVADVKKNQDRSMGRQIFFDSCIKNDRHGTSLYDCADPAELLSVEISEKVQKSKKGKALIESGYRQWTPENNVEIRVKVSGGVVDRRSQGGGIVFIINNIESFDVARGSGI</sequence>
<dbReference type="EMBL" id="CP144460">
    <property type="protein sequence ID" value="XBS38465.1"/>
    <property type="molecule type" value="Genomic_DNA"/>
</dbReference>